<dbReference type="VEuPathDB" id="FungiDB:JI435_085410"/>
<organism evidence="1 2">
    <name type="scientific">Phaeosphaeria nodorum (strain SN15 / ATCC MYA-4574 / FGSC 10173)</name>
    <name type="common">Glume blotch fungus</name>
    <name type="synonym">Parastagonospora nodorum</name>
    <dbReference type="NCBI Taxonomy" id="321614"/>
    <lineage>
        <taxon>Eukaryota</taxon>
        <taxon>Fungi</taxon>
        <taxon>Dikarya</taxon>
        <taxon>Ascomycota</taxon>
        <taxon>Pezizomycotina</taxon>
        <taxon>Dothideomycetes</taxon>
        <taxon>Pleosporomycetidae</taxon>
        <taxon>Pleosporales</taxon>
        <taxon>Pleosporineae</taxon>
        <taxon>Phaeosphaeriaceae</taxon>
        <taxon>Parastagonospora</taxon>
    </lineage>
</organism>
<dbReference type="EMBL" id="CP069029">
    <property type="protein sequence ID" value="QRC97687.1"/>
    <property type="molecule type" value="Genomic_DNA"/>
</dbReference>
<dbReference type="RefSeq" id="XP_001798851.1">
    <property type="nucleotide sequence ID" value="XM_001798799.1"/>
</dbReference>
<accession>A0A7U2F3E7</accession>
<dbReference type="AlphaFoldDB" id="A0A7U2F3E7"/>
<evidence type="ECO:0000313" key="1">
    <source>
        <dbReference type="EMBL" id="QRC97687.1"/>
    </source>
</evidence>
<protein>
    <submittedName>
        <fullName evidence="1">Uncharacterized protein</fullName>
    </submittedName>
</protein>
<reference evidence="2" key="1">
    <citation type="journal article" date="2021" name="BMC Genomics">
        <title>Chromosome-level genome assembly and manually-curated proteome of model necrotroph Parastagonospora nodorum Sn15 reveals a genome-wide trove of candidate effector homologs, and redundancy of virulence-related functions within an accessory chromosome.</title>
        <authorList>
            <person name="Bertazzoni S."/>
            <person name="Jones D.A.B."/>
            <person name="Phan H.T."/>
            <person name="Tan K.-C."/>
            <person name="Hane J.K."/>
        </authorList>
    </citation>
    <scope>NUCLEOTIDE SEQUENCE [LARGE SCALE GENOMIC DNA]</scope>
    <source>
        <strain evidence="2">SN15 / ATCC MYA-4574 / FGSC 10173)</strain>
    </source>
</reference>
<name>A0A7U2F3E7_PHANO</name>
<dbReference type="InterPro" id="IPR038883">
    <property type="entry name" value="AN11006-like"/>
</dbReference>
<evidence type="ECO:0000313" key="2">
    <source>
        <dbReference type="Proteomes" id="UP000663193"/>
    </source>
</evidence>
<sequence length="329" mass="38048">MPDLNYQENSERINVDRASFASLPGELRNLAYATTLKWSQPISVTFDAATQRFHTPGVKRVDGRTPLQILSLLSDLDHNIRVEARSYFFANNTFELMTTQSRTTDPDYIKIYIHFLEDIGDVGRRSLRWLRLTVNGDSKQHRPTSDKAIKLWELVGDCTNLLTLDIYAEIDYFYMDQQAGLKMYMSTDGYPIANPWPVVLESIKYLTNLRRLVLRPVFSSRWRFFEVSINNRIVTVTRTALENIGKIRFRVIRPIDEASCLTDQIKGSIRRGLRGSVGVRVLMTELWEHYGAEVVIGRKGEKEGDWEVQGTGRCKPHERTFRYCNGIRD</sequence>
<gene>
    <name evidence="1" type="ORF">JI435_085410</name>
</gene>
<dbReference type="PANTHER" id="PTHR42085">
    <property type="entry name" value="F-BOX DOMAIN-CONTAINING PROTEIN"/>
    <property type="match status" value="1"/>
</dbReference>
<dbReference type="PANTHER" id="PTHR42085:SF1">
    <property type="entry name" value="F-BOX DOMAIN-CONTAINING PROTEIN"/>
    <property type="match status" value="1"/>
</dbReference>
<dbReference type="Proteomes" id="UP000663193">
    <property type="component" value="Chromosome 7"/>
</dbReference>
<dbReference type="KEGG" id="pno:SNOG_08541"/>
<proteinExistence type="predicted"/>
<keyword evidence="2" id="KW-1185">Reference proteome</keyword>
<dbReference type="OrthoDB" id="3751656at2759"/>